<sequence>MAAQHHPHCYFADHVVLALGREETLFRIDRQVLLEHSKVFQRMLDTSDPETSERKGSSDEHPIRLPDDDPDYFAGILRVYYSTFLIPPDSNTPSFEHTLGVLRLASKYEFAHAIKWATDAIAADWSPQSATWLKTLDNPSQTDLKRAVALINISRELNIHTFLGCAFYLLCTDETWCGNSTVYGALSQSDALVLSRGIMSLWRHCAEQMRQGKDIRLRTALGGFKFGNISNASMGPPAAVSAPSGASTSTATSTSSASSWECFIRDPDTMRTVFYAIGFWWPTLLTPRPFLLGTSNPPSREAPASTTHPGFVSSGHKNTTTSVGLVNRAAKQRRSRKR</sequence>
<evidence type="ECO:0000313" key="4">
    <source>
        <dbReference type="Proteomes" id="UP000027195"/>
    </source>
</evidence>
<dbReference type="Pfam" id="PF00651">
    <property type="entry name" value="BTB"/>
    <property type="match status" value="1"/>
</dbReference>
<evidence type="ECO:0000256" key="1">
    <source>
        <dbReference type="SAM" id="MobiDB-lite"/>
    </source>
</evidence>
<organism evidence="3 4">
    <name type="scientific">Botryobasidium botryosum (strain FD-172 SS1)</name>
    <dbReference type="NCBI Taxonomy" id="930990"/>
    <lineage>
        <taxon>Eukaryota</taxon>
        <taxon>Fungi</taxon>
        <taxon>Dikarya</taxon>
        <taxon>Basidiomycota</taxon>
        <taxon>Agaricomycotina</taxon>
        <taxon>Agaricomycetes</taxon>
        <taxon>Cantharellales</taxon>
        <taxon>Botryobasidiaceae</taxon>
        <taxon>Botryobasidium</taxon>
    </lineage>
</organism>
<dbReference type="SUPFAM" id="SSF54695">
    <property type="entry name" value="POZ domain"/>
    <property type="match status" value="1"/>
</dbReference>
<dbReference type="EMBL" id="KL198078">
    <property type="protein sequence ID" value="KDQ09476.1"/>
    <property type="molecule type" value="Genomic_DNA"/>
</dbReference>
<keyword evidence="4" id="KW-1185">Reference proteome</keyword>
<protein>
    <recommendedName>
        <fullName evidence="2">BTB domain-containing protein</fullName>
    </recommendedName>
</protein>
<dbReference type="InterPro" id="IPR000210">
    <property type="entry name" value="BTB/POZ_dom"/>
</dbReference>
<feature type="region of interest" description="Disordered" evidence="1">
    <location>
        <begin position="44"/>
        <end position="67"/>
    </location>
</feature>
<feature type="compositionally biased region" description="Polar residues" evidence="1">
    <location>
        <begin position="295"/>
        <end position="308"/>
    </location>
</feature>
<evidence type="ECO:0000313" key="3">
    <source>
        <dbReference type="EMBL" id="KDQ09476.1"/>
    </source>
</evidence>
<dbReference type="InParanoid" id="A0A067MD19"/>
<dbReference type="HOGENOM" id="CLU_060765_0_0_1"/>
<gene>
    <name evidence="3" type="ORF">BOTBODRAFT_37049</name>
</gene>
<feature type="domain" description="BTB" evidence="2">
    <location>
        <begin position="13"/>
        <end position="89"/>
    </location>
</feature>
<proteinExistence type="predicted"/>
<dbReference type="InterPro" id="IPR011333">
    <property type="entry name" value="SKP1/BTB/POZ_sf"/>
</dbReference>
<feature type="compositionally biased region" description="Basic and acidic residues" evidence="1">
    <location>
        <begin position="51"/>
        <end position="67"/>
    </location>
</feature>
<dbReference type="AlphaFoldDB" id="A0A067MD19"/>
<name>A0A067MD19_BOTB1</name>
<dbReference type="OrthoDB" id="3893071at2759"/>
<feature type="region of interest" description="Disordered" evidence="1">
    <location>
        <begin position="295"/>
        <end position="338"/>
    </location>
</feature>
<dbReference type="Gene3D" id="3.30.710.10">
    <property type="entry name" value="Potassium Channel Kv1.1, Chain A"/>
    <property type="match status" value="1"/>
</dbReference>
<dbReference type="Proteomes" id="UP000027195">
    <property type="component" value="Unassembled WGS sequence"/>
</dbReference>
<dbReference type="SMART" id="SM00225">
    <property type="entry name" value="BTB"/>
    <property type="match status" value="1"/>
</dbReference>
<evidence type="ECO:0000259" key="2">
    <source>
        <dbReference type="PROSITE" id="PS50097"/>
    </source>
</evidence>
<reference evidence="4" key="1">
    <citation type="journal article" date="2014" name="Proc. Natl. Acad. Sci. U.S.A.">
        <title>Extensive sampling of basidiomycete genomes demonstrates inadequacy of the white-rot/brown-rot paradigm for wood decay fungi.</title>
        <authorList>
            <person name="Riley R."/>
            <person name="Salamov A.A."/>
            <person name="Brown D.W."/>
            <person name="Nagy L.G."/>
            <person name="Floudas D."/>
            <person name="Held B.W."/>
            <person name="Levasseur A."/>
            <person name="Lombard V."/>
            <person name="Morin E."/>
            <person name="Otillar R."/>
            <person name="Lindquist E.A."/>
            <person name="Sun H."/>
            <person name="LaButti K.M."/>
            <person name="Schmutz J."/>
            <person name="Jabbour D."/>
            <person name="Luo H."/>
            <person name="Baker S.E."/>
            <person name="Pisabarro A.G."/>
            <person name="Walton J.D."/>
            <person name="Blanchette R.A."/>
            <person name="Henrissat B."/>
            <person name="Martin F."/>
            <person name="Cullen D."/>
            <person name="Hibbett D.S."/>
            <person name="Grigoriev I.V."/>
        </authorList>
    </citation>
    <scope>NUCLEOTIDE SEQUENCE [LARGE SCALE GENOMIC DNA]</scope>
    <source>
        <strain evidence="4">FD-172 SS1</strain>
    </source>
</reference>
<feature type="compositionally biased region" description="Polar residues" evidence="1">
    <location>
        <begin position="315"/>
        <end position="324"/>
    </location>
</feature>
<accession>A0A067MD19</accession>
<dbReference type="PROSITE" id="PS50097">
    <property type="entry name" value="BTB"/>
    <property type="match status" value="1"/>
</dbReference>